<evidence type="ECO:0000256" key="1">
    <source>
        <dbReference type="ARBA" id="ARBA00023015"/>
    </source>
</evidence>
<dbReference type="RefSeq" id="WP_344043729.1">
    <property type="nucleotide sequence ID" value="NZ_BAAAPB010000001.1"/>
</dbReference>
<keyword evidence="3" id="KW-0804">Transcription</keyword>
<keyword evidence="4" id="KW-0597">Phosphoprotein</keyword>
<evidence type="ECO:0000259" key="5">
    <source>
        <dbReference type="PROSITE" id="PS50110"/>
    </source>
</evidence>
<dbReference type="SUPFAM" id="SSF52172">
    <property type="entry name" value="CheY-like"/>
    <property type="match status" value="1"/>
</dbReference>
<dbReference type="SMART" id="SM00448">
    <property type="entry name" value="REC"/>
    <property type="match status" value="1"/>
</dbReference>
<name>A0ABP5C271_9ACTN</name>
<dbReference type="InterPro" id="IPR001789">
    <property type="entry name" value="Sig_transdc_resp-reg_receiver"/>
</dbReference>
<evidence type="ECO:0000313" key="6">
    <source>
        <dbReference type="EMBL" id="GAA1955673.1"/>
    </source>
</evidence>
<dbReference type="InterPro" id="IPR058245">
    <property type="entry name" value="NreC/VraR/RcsB-like_REC"/>
</dbReference>
<evidence type="ECO:0000256" key="2">
    <source>
        <dbReference type="ARBA" id="ARBA00023125"/>
    </source>
</evidence>
<dbReference type="Proteomes" id="UP001500571">
    <property type="component" value="Unassembled WGS sequence"/>
</dbReference>
<keyword evidence="7" id="KW-1185">Reference proteome</keyword>
<protein>
    <recommendedName>
        <fullName evidence="5">Response regulatory domain-containing protein</fullName>
    </recommendedName>
</protein>
<evidence type="ECO:0000256" key="3">
    <source>
        <dbReference type="ARBA" id="ARBA00023163"/>
    </source>
</evidence>
<evidence type="ECO:0000256" key="4">
    <source>
        <dbReference type="PROSITE-ProRule" id="PRU00169"/>
    </source>
</evidence>
<dbReference type="EMBL" id="BAAAPB010000001">
    <property type="protein sequence ID" value="GAA1955673.1"/>
    <property type="molecule type" value="Genomic_DNA"/>
</dbReference>
<dbReference type="PANTHER" id="PTHR43214">
    <property type="entry name" value="TWO-COMPONENT RESPONSE REGULATOR"/>
    <property type="match status" value="1"/>
</dbReference>
<dbReference type="Gene3D" id="3.40.50.2300">
    <property type="match status" value="1"/>
</dbReference>
<keyword evidence="1" id="KW-0805">Transcription regulation</keyword>
<feature type="modified residue" description="4-aspartylphosphate" evidence="4">
    <location>
        <position position="54"/>
    </location>
</feature>
<feature type="domain" description="Response regulatory" evidence="5">
    <location>
        <begin position="4"/>
        <end position="119"/>
    </location>
</feature>
<gene>
    <name evidence="6" type="ORF">GCM10009798_13640</name>
</gene>
<dbReference type="Pfam" id="PF00072">
    <property type="entry name" value="Response_reg"/>
    <property type="match status" value="1"/>
</dbReference>
<reference evidence="7" key="1">
    <citation type="journal article" date="2019" name="Int. J. Syst. Evol. Microbiol.">
        <title>The Global Catalogue of Microorganisms (GCM) 10K type strain sequencing project: providing services to taxonomists for standard genome sequencing and annotation.</title>
        <authorList>
            <consortium name="The Broad Institute Genomics Platform"/>
            <consortium name="The Broad Institute Genome Sequencing Center for Infectious Disease"/>
            <person name="Wu L."/>
            <person name="Ma J."/>
        </authorList>
    </citation>
    <scope>NUCLEOTIDE SEQUENCE [LARGE SCALE GENOMIC DNA]</scope>
    <source>
        <strain evidence="7">JCM 15309</strain>
    </source>
</reference>
<comment type="caution">
    <text evidence="6">The sequence shown here is derived from an EMBL/GenBank/DDBJ whole genome shotgun (WGS) entry which is preliminary data.</text>
</comment>
<dbReference type="InterPro" id="IPR011006">
    <property type="entry name" value="CheY-like_superfamily"/>
</dbReference>
<dbReference type="PANTHER" id="PTHR43214:SF24">
    <property type="entry name" value="TRANSCRIPTIONAL REGULATORY PROTEIN NARL-RELATED"/>
    <property type="match status" value="1"/>
</dbReference>
<dbReference type="PROSITE" id="PS50110">
    <property type="entry name" value="RESPONSE_REGULATORY"/>
    <property type="match status" value="1"/>
</dbReference>
<dbReference type="CDD" id="cd17535">
    <property type="entry name" value="REC_NarL-like"/>
    <property type="match status" value="1"/>
</dbReference>
<dbReference type="InterPro" id="IPR039420">
    <property type="entry name" value="WalR-like"/>
</dbReference>
<accession>A0ABP5C271</accession>
<keyword evidence="2" id="KW-0238">DNA-binding</keyword>
<evidence type="ECO:0000313" key="7">
    <source>
        <dbReference type="Proteomes" id="UP001500571"/>
    </source>
</evidence>
<organism evidence="6 7">
    <name type="scientific">Nocardioides panacihumi</name>
    <dbReference type="NCBI Taxonomy" id="400774"/>
    <lineage>
        <taxon>Bacteria</taxon>
        <taxon>Bacillati</taxon>
        <taxon>Actinomycetota</taxon>
        <taxon>Actinomycetes</taxon>
        <taxon>Propionibacteriales</taxon>
        <taxon>Nocardioidaceae</taxon>
        <taxon>Nocardioides</taxon>
    </lineage>
</organism>
<sequence length="119" mass="12687">MAWSLLIVDDHPDFRRAARELLSSREFVVVGEATGATDAIRLAATLEPELVLLDIRLPDGDGFAVAESLAGMPVRPAVVLTSSHDTTVFRDRLAAAPVRGFLPKDDLSVGRLLALIGGP</sequence>
<proteinExistence type="predicted"/>